<evidence type="ECO:0000259" key="2">
    <source>
        <dbReference type="Pfam" id="PF01557"/>
    </source>
</evidence>
<dbReference type="PANTHER" id="PTHR30143:SF0">
    <property type="entry name" value="2-KETO-4-PENTENOATE HYDRATASE"/>
    <property type="match status" value="1"/>
</dbReference>
<dbReference type="InterPro" id="IPR050772">
    <property type="entry name" value="Hydratase-Decarb/MhpD_sf"/>
</dbReference>
<organism evidence="3">
    <name type="scientific">Comamonas kerstersii</name>
    <dbReference type="NCBI Taxonomy" id="225992"/>
    <lineage>
        <taxon>Bacteria</taxon>
        <taxon>Pseudomonadati</taxon>
        <taxon>Pseudomonadota</taxon>
        <taxon>Betaproteobacteria</taxon>
        <taxon>Burkholderiales</taxon>
        <taxon>Comamonadaceae</taxon>
        <taxon>Comamonas</taxon>
    </lineage>
</organism>
<dbReference type="Gene3D" id="3.90.850.10">
    <property type="entry name" value="Fumarylacetoacetase-like, C-terminal domain"/>
    <property type="match status" value="1"/>
</dbReference>
<dbReference type="PANTHER" id="PTHR30143">
    <property type="entry name" value="ACID HYDRATASE"/>
    <property type="match status" value="1"/>
</dbReference>
<keyword evidence="1" id="KW-0456">Lyase</keyword>
<accession>A0A6A1R2K2</accession>
<dbReference type="InterPro" id="IPR036663">
    <property type="entry name" value="Fumarylacetoacetase_C_sf"/>
</dbReference>
<sequence>MHPSFAMPPGFAMIRSMSTESNKDCSTGYCSTGPSPFANQPPLGLNLLAKDDPEDILPDWVRLTPELPQDCYSIADALWWSHKLGERTASGADVAYMLRDAADARAVQSALALVRQWWPQGSVPRYWKSGGPARDAAQLIHAPLPEPGIQAEVDTASAPATVFSLRGVEGEIALRIAQNVTQEQAATLTPASARELVDAYAVAIEFVDSRWREGLQAPALTLLADGQCHGGLALSAWQDFAPLREHDWTQQVCTLQVNDGEAQRFTGSHSLQDPTWLLADWLKHVTAHYGTVKAGTVVTTGTWTGCPEVQAGDLVTVSFEGLGQVRWQF</sequence>
<dbReference type="InterPro" id="IPR011234">
    <property type="entry name" value="Fumarylacetoacetase-like_C"/>
</dbReference>
<dbReference type="EMBL" id="VZOT01000005">
    <property type="protein sequence ID" value="KAB0586632.1"/>
    <property type="molecule type" value="Genomic_DNA"/>
</dbReference>
<name>A0A6A1R2K2_9BURK</name>
<protein>
    <submittedName>
        <fullName evidence="3">2-keto-4-pentenoate hydratase</fullName>
    </submittedName>
</protein>
<comment type="caution">
    <text evidence="3">The sequence shown here is derived from an EMBL/GenBank/DDBJ whole genome shotgun (WGS) entry which is preliminary data.</text>
</comment>
<dbReference type="GO" id="GO:0005737">
    <property type="term" value="C:cytoplasm"/>
    <property type="evidence" value="ECO:0007669"/>
    <property type="project" value="TreeGrafter"/>
</dbReference>
<proteinExistence type="predicted"/>
<feature type="domain" description="Fumarylacetoacetase-like C-terminal" evidence="2">
    <location>
        <begin position="168"/>
        <end position="327"/>
    </location>
</feature>
<evidence type="ECO:0000256" key="1">
    <source>
        <dbReference type="ARBA" id="ARBA00023239"/>
    </source>
</evidence>
<dbReference type="AlphaFoldDB" id="A0A6A1R2K2"/>
<dbReference type="SUPFAM" id="SSF56529">
    <property type="entry name" value="FAH"/>
    <property type="match status" value="1"/>
</dbReference>
<gene>
    <name evidence="3" type="ORF">F7P80_09715</name>
</gene>
<evidence type="ECO:0000313" key="3">
    <source>
        <dbReference type="EMBL" id="KAB0586632.1"/>
    </source>
</evidence>
<dbReference type="GO" id="GO:0008684">
    <property type="term" value="F:2-oxopent-4-enoate hydratase activity"/>
    <property type="evidence" value="ECO:0007669"/>
    <property type="project" value="TreeGrafter"/>
</dbReference>
<dbReference type="Pfam" id="PF01557">
    <property type="entry name" value="FAA_hydrolase"/>
    <property type="match status" value="1"/>
</dbReference>
<reference evidence="3" key="1">
    <citation type="submission" date="2019-09" db="EMBL/GenBank/DDBJ databases">
        <title>Draft genome sequences of 48 bacterial type strains from the CCUG.</title>
        <authorList>
            <person name="Tunovic T."/>
            <person name="Pineiro-Iglesias B."/>
            <person name="Unosson C."/>
            <person name="Inganas E."/>
            <person name="Ohlen M."/>
            <person name="Cardew S."/>
            <person name="Jensie-Markopoulos S."/>
            <person name="Salva-Serra F."/>
            <person name="Jaen-Luchoro D."/>
            <person name="Karlsson R."/>
            <person name="Svensson-Stadler L."/>
            <person name="Chun J."/>
            <person name="Moore E."/>
        </authorList>
    </citation>
    <scope>NUCLEOTIDE SEQUENCE</scope>
    <source>
        <strain evidence="3">CCUG 15333</strain>
    </source>
</reference>